<protein>
    <recommendedName>
        <fullName evidence="2">Fatty acid desaturase domain-containing protein</fullName>
    </recommendedName>
</protein>
<evidence type="ECO:0000313" key="3">
    <source>
        <dbReference type="EMBL" id="CAE0367951.1"/>
    </source>
</evidence>
<dbReference type="GO" id="GO:0016020">
    <property type="term" value="C:membrane"/>
    <property type="evidence" value="ECO:0007669"/>
    <property type="project" value="GOC"/>
</dbReference>
<reference evidence="3" key="1">
    <citation type="submission" date="2021-01" db="EMBL/GenBank/DDBJ databases">
        <authorList>
            <person name="Corre E."/>
            <person name="Pelletier E."/>
            <person name="Niang G."/>
            <person name="Scheremetjew M."/>
            <person name="Finn R."/>
            <person name="Kale V."/>
            <person name="Holt S."/>
            <person name="Cochrane G."/>
            <person name="Meng A."/>
            <person name="Brown T."/>
            <person name="Cohen L."/>
        </authorList>
    </citation>
    <scope>NUCLEOTIDE SEQUENCE</scope>
    <source>
        <strain evidence="3">CCMP1510</strain>
    </source>
</reference>
<dbReference type="GO" id="GO:0046513">
    <property type="term" value="P:ceramide biosynthetic process"/>
    <property type="evidence" value="ECO:0007669"/>
    <property type="project" value="TreeGrafter"/>
</dbReference>
<dbReference type="Pfam" id="PF00487">
    <property type="entry name" value="FA_desaturase"/>
    <property type="match status" value="1"/>
</dbReference>
<evidence type="ECO:0000256" key="1">
    <source>
        <dbReference type="SAM" id="Phobius"/>
    </source>
</evidence>
<dbReference type="PANTHER" id="PTHR12879">
    <property type="entry name" value="SPHINGOLIPID DELTA 4 DESATURASE/C-4 HYDROXYLASE PROTEIN DES2"/>
    <property type="match status" value="1"/>
</dbReference>
<organism evidence="3">
    <name type="scientific">Aureoumbra lagunensis</name>
    <dbReference type="NCBI Taxonomy" id="44058"/>
    <lineage>
        <taxon>Eukaryota</taxon>
        <taxon>Sar</taxon>
        <taxon>Stramenopiles</taxon>
        <taxon>Ochrophyta</taxon>
        <taxon>Pelagophyceae</taxon>
        <taxon>Pelagomonadales</taxon>
        <taxon>Aureoumbra</taxon>
    </lineage>
</organism>
<evidence type="ECO:0000259" key="2">
    <source>
        <dbReference type="Pfam" id="PF00487"/>
    </source>
</evidence>
<keyword evidence="1" id="KW-1133">Transmembrane helix</keyword>
<keyword evidence="1" id="KW-0812">Transmembrane</keyword>
<proteinExistence type="predicted"/>
<dbReference type="GO" id="GO:0042284">
    <property type="term" value="F:sphingolipid delta-4 desaturase activity"/>
    <property type="evidence" value="ECO:0007669"/>
    <property type="project" value="TreeGrafter"/>
</dbReference>
<dbReference type="PANTHER" id="PTHR12879:SF8">
    <property type="entry name" value="SPHINGOLIPID DELTA(4)-DESATURASE DES1"/>
    <property type="match status" value="1"/>
</dbReference>
<dbReference type="EMBL" id="HBIJ01012852">
    <property type="protein sequence ID" value="CAE0367951.1"/>
    <property type="molecule type" value="Transcribed_RNA"/>
</dbReference>
<keyword evidence="1" id="KW-0472">Membrane</keyword>
<dbReference type="AlphaFoldDB" id="A0A7S3NLF9"/>
<gene>
    <name evidence="3" type="ORF">ALAG00032_LOCUS8708</name>
</gene>
<feature type="transmembrane region" description="Helical" evidence="1">
    <location>
        <begin position="53"/>
        <end position="73"/>
    </location>
</feature>
<dbReference type="InterPro" id="IPR005804">
    <property type="entry name" value="FA_desaturase_dom"/>
</dbReference>
<feature type="domain" description="Fatty acid desaturase" evidence="2">
    <location>
        <begin position="9"/>
        <end position="194"/>
    </location>
</feature>
<accession>A0A7S3NLF9</accession>
<name>A0A7S3NLF9_9STRA</name>
<feature type="transmembrane region" description="Helical" evidence="1">
    <location>
        <begin position="7"/>
        <end position="25"/>
    </location>
</feature>
<sequence length="226" mass="26309">MIRANKLYSILVANLPIGIPYAASFKPYHMDHHKYQGVKGVDTDLPTELEGKLFSSLPGKAFFATFQILFYALRPMMVKFQPLTYYHLLNIVAQVAFDLVLVRYFGMGALFYLVVSTLFAGSGLHPCAAHFIAEHYVFAADWETYSYYGWLNFFCFNVGYHNEHHDFPNIAWSKLPSLRKLASEYYDHLPYHESWPMVTWKFVFDPEVAVWNRVKRHTTNRAKKSD</sequence>